<organism evidence="1 2">
    <name type="scientific">Sphingobium indicum (strain DSM 16413 / CCM 7287 / MTCC 6362 / UT26 / NBRC 101211 / UT26S)</name>
    <name type="common">Sphingobium japonicum</name>
    <dbReference type="NCBI Taxonomy" id="452662"/>
    <lineage>
        <taxon>Bacteria</taxon>
        <taxon>Pseudomonadati</taxon>
        <taxon>Pseudomonadota</taxon>
        <taxon>Alphaproteobacteria</taxon>
        <taxon>Sphingomonadales</taxon>
        <taxon>Sphingomonadaceae</taxon>
        <taxon>Sphingobium</taxon>
    </lineage>
</organism>
<protein>
    <submittedName>
        <fullName evidence="1">Uncharacterized protein</fullName>
    </submittedName>
</protein>
<accession>D4YZP9</accession>
<evidence type="ECO:0000313" key="2">
    <source>
        <dbReference type="Proteomes" id="UP000007753"/>
    </source>
</evidence>
<dbReference type="GeneID" id="29272639"/>
<dbReference type="EMBL" id="AP010803">
    <property type="protein sequence ID" value="BAI95831.1"/>
    <property type="molecule type" value="Genomic_DNA"/>
</dbReference>
<reference evidence="1 2" key="1">
    <citation type="journal article" date="2010" name="J. Bacteriol.">
        <title>Complete genome sequence of the representative gamma-hexachlorocyclohexane-degrading bacterium Sphingobium japonicum UT26.</title>
        <authorList>
            <person name="Nagata Y."/>
            <person name="Ohtsubo Y."/>
            <person name="Endo R."/>
            <person name="Ichikawa N."/>
            <person name="Ankai A."/>
            <person name="Oguchi A."/>
            <person name="Fukui S."/>
            <person name="Fujita N."/>
            <person name="Tsuda M."/>
        </authorList>
    </citation>
    <scope>NUCLEOTIDE SEQUENCE [LARGE SCALE GENOMIC DNA]</scope>
    <source>
        <strain evidence="2">DSM 16413 / CCM 7287 / MTCC 6362 / UT26 / NBRC 101211 / UT26S</strain>
    </source>
</reference>
<sequence length="108" mass="11120">MTDTTILYARLLSRVRKSIAAVVDIDGAEGQAIEVASTALTDALAEVLVKLPAAADGDGVGIISVAMSNRLIRKMAAEMHTRGKLIDLSAATAYAMAARPTGGEVAHA</sequence>
<dbReference type="RefSeq" id="WP_013039467.1">
    <property type="nucleotide sequence ID" value="NC_014006.1"/>
</dbReference>
<gene>
    <name evidence="1" type="ordered locus">SJA_C1-09970</name>
</gene>
<dbReference type="HOGENOM" id="CLU_2289836_0_0_5"/>
<dbReference type="KEGG" id="sjp:SJA_C1-09970"/>
<dbReference type="AlphaFoldDB" id="D4YZP9"/>
<dbReference type="STRING" id="452662.SJA_C1-09970"/>
<name>D4YZP9_SPHIU</name>
<keyword evidence="2" id="KW-1185">Reference proteome</keyword>
<evidence type="ECO:0000313" key="1">
    <source>
        <dbReference type="EMBL" id="BAI95831.1"/>
    </source>
</evidence>
<proteinExistence type="predicted"/>
<dbReference type="Proteomes" id="UP000007753">
    <property type="component" value="Chromosome 1"/>
</dbReference>